<dbReference type="InterPro" id="IPR044838">
    <property type="entry name" value="EGY1-like"/>
</dbReference>
<dbReference type="EMBL" id="HBNS01008713">
    <property type="protein sequence ID" value="CAE4592193.1"/>
    <property type="molecule type" value="Transcribed_RNA"/>
</dbReference>
<sequence length="812" mass="87977">MGNRRRCFPLASPNGLLALTTTIAVISSVTSFQIGNRNQHNYHQPTLLTTKPLSASPTSIRSWVVSSSSVVSKTILYDSTGGDNSNEGGSDDSVPFFAQATKEDKGVAVAVEEAATTVAVAEKTQPEEETKVPESKAEAEARILRAQAEKARLEAEKMDVVLTLEKIAKLEKRLANVESLKKHPEQEQEIREQIDLLSRKLNGEEVAITAPPKTPSKTTKKDDTIKNSSGNDEKDGETMDLEPISEEELQRRTEAFLAAPKVLREMTAKSAGFDDDSDVEGIVTKTYYDEQRRLQRQKETNALPKEGELPIVLDEKEIQDAIDGFEKLPEGIRDMVGKSVGLDNGKNATAVIYKLNEEKRLMPSKGDGGDGLEGGFEVKTELIDFFEDAEFIEKANYVRSLLPEVCRKDYQAPTDDDIDVFFRKVCGKKTFNPYTKPEMVPGGVIIRGENCVGEDSIDDMVSAMEEKVKENNLDKNLRLFYMLDPTPVTEEQINNEEYETPVILLTGADVAPETSFTTKGIISALGVVGIASFSLGALSFNDGFMDRLTNAADLGDGNLSWISDLAAPLFLATLGIQLAHELAHRIVAFKDKFDIGLPTIVPSLQLGLTGAITPINTPPKNLKSLFDFAISGPLVGIFVSLALMYVGLEKTAFMDAAELSQLPGLPVQLLRSSSLGGGIIEYLLGDGILLSPDPTATVSLHPYAIAGFVGIMSNALALLPAGNTDGGRVAHAVLGRSLSRVLQGFTLLLLVIVGIFGADESNILLFYSLFVTIWQREPEMPCKNEVDELDLARGAVAIGAAVLVALALVPLS</sequence>
<dbReference type="Pfam" id="PF02163">
    <property type="entry name" value="Peptidase_M50"/>
    <property type="match status" value="1"/>
</dbReference>
<dbReference type="GO" id="GO:0006508">
    <property type="term" value="P:proteolysis"/>
    <property type="evidence" value="ECO:0007669"/>
    <property type="project" value="UniProtKB-KW"/>
</dbReference>
<keyword evidence="10 14" id="KW-1133">Transmembrane helix</keyword>
<keyword evidence="11 14" id="KW-0472">Membrane</keyword>
<feature type="compositionally biased region" description="Basic and acidic residues" evidence="13">
    <location>
        <begin position="219"/>
        <end position="237"/>
    </location>
</feature>
<dbReference type="GO" id="GO:0008233">
    <property type="term" value="F:peptidase activity"/>
    <property type="evidence" value="ECO:0007669"/>
    <property type="project" value="UniProtKB-KW"/>
</dbReference>
<keyword evidence="4" id="KW-0150">Chloroplast</keyword>
<evidence type="ECO:0000256" key="12">
    <source>
        <dbReference type="SAM" id="Coils"/>
    </source>
</evidence>
<keyword evidence="5" id="KW-0934">Plastid</keyword>
<proteinExistence type="inferred from homology"/>
<keyword evidence="7 14" id="KW-0812">Transmembrane</keyword>
<comment type="subcellular location">
    <subcellularLocation>
        <location evidence="1">Membrane</location>
        <topology evidence="1">Multi-pass membrane protein</topology>
    </subcellularLocation>
    <subcellularLocation>
        <location evidence="2">Plastid</location>
        <location evidence="2">Chloroplast</location>
    </subcellularLocation>
</comment>
<comment type="similarity">
    <text evidence="3">Belongs to the peptidase M50B family.</text>
</comment>
<keyword evidence="8" id="KW-0378">Hydrolase</keyword>
<evidence type="ECO:0000256" key="11">
    <source>
        <dbReference type="ARBA" id="ARBA00023136"/>
    </source>
</evidence>
<dbReference type="PANTHER" id="PTHR31412">
    <property type="entry name" value="ZINC METALLOPROTEASE EGY1"/>
    <property type="match status" value="1"/>
</dbReference>
<dbReference type="PANTHER" id="PTHR31412:SF0">
    <property type="entry name" value="ZINC METALLOPROTEASE EGY1, CHLOROPLASTIC-RELATED"/>
    <property type="match status" value="1"/>
</dbReference>
<evidence type="ECO:0000256" key="10">
    <source>
        <dbReference type="ARBA" id="ARBA00022989"/>
    </source>
</evidence>
<evidence type="ECO:0000256" key="9">
    <source>
        <dbReference type="ARBA" id="ARBA00022946"/>
    </source>
</evidence>
<feature type="domain" description="Peptidase M50" evidence="15">
    <location>
        <begin position="572"/>
        <end position="743"/>
    </location>
</feature>
<keyword evidence="6" id="KW-0645">Protease</keyword>
<evidence type="ECO:0000256" key="1">
    <source>
        <dbReference type="ARBA" id="ARBA00004141"/>
    </source>
</evidence>
<dbReference type="AlphaFoldDB" id="A0A7S4QUJ3"/>
<evidence type="ECO:0000256" key="13">
    <source>
        <dbReference type="SAM" id="MobiDB-lite"/>
    </source>
</evidence>
<keyword evidence="9" id="KW-0809">Transit peptide</keyword>
<keyword evidence="12" id="KW-0175">Coiled coil</keyword>
<evidence type="ECO:0000256" key="7">
    <source>
        <dbReference type="ARBA" id="ARBA00022692"/>
    </source>
</evidence>
<evidence type="ECO:0000256" key="5">
    <source>
        <dbReference type="ARBA" id="ARBA00022640"/>
    </source>
</evidence>
<feature type="transmembrane region" description="Helical" evidence="14">
    <location>
        <begin position="742"/>
        <end position="771"/>
    </location>
</feature>
<gene>
    <name evidence="16" type="ORF">DBRI00130_LOCUS7058</name>
</gene>
<evidence type="ECO:0000256" key="4">
    <source>
        <dbReference type="ARBA" id="ARBA00022528"/>
    </source>
</evidence>
<reference evidence="16" key="1">
    <citation type="submission" date="2021-01" db="EMBL/GenBank/DDBJ databases">
        <authorList>
            <person name="Corre E."/>
            <person name="Pelletier E."/>
            <person name="Niang G."/>
            <person name="Scheremetjew M."/>
            <person name="Finn R."/>
            <person name="Kale V."/>
            <person name="Holt S."/>
            <person name="Cochrane G."/>
            <person name="Meng A."/>
            <person name="Brown T."/>
            <person name="Cohen L."/>
        </authorList>
    </citation>
    <scope>NUCLEOTIDE SEQUENCE</scope>
    <source>
        <strain evidence="16">GSO104</strain>
    </source>
</reference>
<dbReference type="CDD" id="cd06160">
    <property type="entry name" value="S2P-M50_like_2"/>
    <property type="match status" value="1"/>
</dbReference>
<evidence type="ECO:0000259" key="15">
    <source>
        <dbReference type="Pfam" id="PF02163"/>
    </source>
</evidence>
<accession>A0A7S4QUJ3</accession>
<feature type="transmembrane region" description="Helical" evidence="14">
    <location>
        <begin position="791"/>
        <end position="811"/>
    </location>
</feature>
<organism evidence="16">
    <name type="scientific">Ditylum brightwellii</name>
    <dbReference type="NCBI Taxonomy" id="49249"/>
    <lineage>
        <taxon>Eukaryota</taxon>
        <taxon>Sar</taxon>
        <taxon>Stramenopiles</taxon>
        <taxon>Ochrophyta</taxon>
        <taxon>Bacillariophyta</taxon>
        <taxon>Mediophyceae</taxon>
        <taxon>Lithodesmiophycidae</taxon>
        <taxon>Lithodesmiales</taxon>
        <taxon>Lithodesmiaceae</taxon>
        <taxon>Ditylum</taxon>
    </lineage>
</organism>
<evidence type="ECO:0000256" key="3">
    <source>
        <dbReference type="ARBA" id="ARBA00007931"/>
    </source>
</evidence>
<feature type="region of interest" description="Disordered" evidence="13">
    <location>
        <begin position="209"/>
        <end position="239"/>
    </location>
</feature>
<feature type="transmembrane region" description="Helical" evidence="14">
    <location>
        <begin position="521"/>
        <end position="540"/>
    </location>
</feature>
<evidence type="ECO:0000256" key="8">
    <source>
        <dbReference type="ARBA" id="ARBA00022801"/>
    </source>
</evidence>
<evidence type="ECO:0000256" key="14">
    <source>
        <dbReference type="SAM" id="Phobius"/>
    </source>
</evidence>
<name>A0A7S4QUJ3_9STRA</name>
<dbReference type="GO" id="GO:0009507">
    <property type="term" value="C:chloroplast"/>
    <property type="evidence" value="ECO:0007669"/>
    <property type="project" value="UniProtKB-SubCell"/>
</dbReference>
<feature type="transmembrane region" description="Helical" evidence="14">
    <location>
        <begin position="700"/>
        <end position="721"/>
    </location>
</feature>
<dbReference type="InterPro" id="IPR008915">
    <property type="entry name" value="Peptidase_M50"/>
</dbReference>
<evidence type="ECO:0000256" key="2">
    <source>
        <dbReference type="ARBA" id="ARBA00004229"/>
    </source>
</evidence>
<protein>
    <recommendedName>
        <fullName evidence="15">Peptidase M50 domain-containing protein</fullName>
    </recommendedName>
</protein>
<feature type="coiled-coil region" evidence="12">
    <location>
        <begin position="134"/>
        <end position="180"/>
    </location>
</feature>
<evidence type="ECO:0000313" key="16">
    <source>
        <dbReference type="EMBL" id="CAE4592193.1"/>
    </source>
</evidence>
<dbReference type="GO" id="GO:0016020">
    <property type="term" value="C:membrane"/>
    <property type="evidence" value="ECO:0007669"/>
    <property type="project" value="UniProtKB-SubCell"/>
</dbReference>
<feature type="transmembrane region" description="Helical" evidence="14">
    <location>
        <begin position="625"/>
        <end position="646"/>
    </location>
</feature>
<evidence type="ECO:0000256" key="6">
    <source>
        <dbReference type="ARBA" id="ARBA00022670"/>
    </source>
</evidence>